<dbReference type="InterPro" id="IPR036890">
    <property type="entry name" value="HATPase_C_sf"/>
</dbReference>
<evidence type="ECO:0000256" key="7">
    <source>
        <dbReference type="ARBA" id="ARBA00022777"/>
    </source>
</evidence>
<evidence type="ECO:0000256" key="10">
    <source>
        <dbReference type="SAM" id="MobiDB-lite"/>
    </source>
</evidence>
<keyword evidence="8" id="KW-0067">ATP-binding</keyword>
<dbReference type="Gene3D" id="1.10.287.130">
    <property type="match status" value="1"/>
</dbReference>
<evidence type="ECO:0000259" key="12">
    <source>
        <dbReference type="PROSITE" id="PS50109"/>
    </source>
</evidence>
<evidence type="ECO:0000256" key="4">
    <source>
        <dbReference type="ARBA" id="ARBA00022553"/>
    </source>
</evidence>
<feature type="transmembrane region" description="Helical" evidence="11">
    <location>
        <begin position="32"/>
        <end position="56"/>
    </location>
</feature>
<comment type="caution">
    <text evidence="14">The sequence shown here is derived from an EMBL/GenBank/DDBJ whole genome shotgun (WGS) entry which is preliminary data.</text>
</comment>
<dbReference type="InterPro" id="IPR003594">
    <property type="entry name" value="HATPase_dom"/>
</dbReference>
<dbReference type="PIRSF" id="PIRSF037532">
    <property type="entry name" value="STHK_NtrY"/>
    <property type="match status" value="1"/>
</dbReference>
<feature type="transmembrane region" description="Helical" evidence="11">
    <location>
        <begin position="310"/>
        <end position="329"/>
    </location>
</feature>
<evidence type="ECO:0000256" key="3">
    <source>
        <dbReference type="ARBA" id="ARBA00012438"/>
    </source>
</evidence>
<proteinExistence type="predicted"/>
<dbReference type="SUPFAM" id="SSF158472">
    <property type="entry name" value="HAMP domain-like"/>
    <property type="match status" value="1"/>
</dbReference>
<dbReference type="Gene3D" id="3.30.450.20">
    <property type="entry name" value="PAS domain"/>
    <property type="match status" value="1"/>
</dbReference>
<dbReference type="GO" id="GO:0005524">
    <property type="term" value="F:ATP binding"/>
    <property type="evidence" value="ECO:0007669"/>
    <property type="project" value="UniProtKB-KW"/>
</dbReference>
<feature type="domain" description="Histidine kinase" evidence="12">
    <location>
        <begin position="527"/>
        <end position="742"/>
    </location>
</feature>
<dbReference type="SUPFAM" id="SSF55874">
    <property type="entry name" value="ATPase domain of HSP90 chaperone/DNA topoisomerase II/histidine kinase"/>
    <property type="match status" value="1"/>
</dbReference>
<dbReference type="InterPro" id="IPR003660">
    <property type="entry name" value="HAMP_dom"/>
</dbReference>
<gene>
    <name evidence="14" type="ORF">H8D24_04885</name>
</gene>
<dbReference type="EMBL" id="JACNFK010000026">
    <property type="protein sequence ID" value="MBC8519727.1"/>
    <property type="molecule type" value="Genomic_DNA"/>
</dbReference>
<dbReference type="CDD" id="cd00082">
    <property type="entry name" value="HisKA"/>
    <property type="match status" value="1"/>
</dbReference>
<dbReference type="InterPro" id="IPR036097">
    <property type="entry name" value="HisK_dim/P_sf"/>
</dbReference>
<evidence type="ECO:0000313" key="14">
    <source>
        <dbReference type="EMBL" id="MBC8519727.1"/>
    </source>
</evidence>
<dbReference type="EC" id="2.7.13.3" evidence="3"/>
<name>A0A8J6PAH1_9GAMM</name>
<dbReference type="Pfam" id="PF00672">
    <property type="entry name" value="HAMP"/>
    <property type="match status" value="1"/>
</dbReference>
<feature type="domain" description="HAMP" evidence="13">
    <location>
        <begin position="332"/>
        <end position="384"/>
    </location>
</feature>
<evidence type="ECO:0000256" key="8">
    <source>
        <dbReference type="ARBA" id="ARBA00022840"/>
    </source>
</evidence>
<dbReference type="SUPFAM" id="SSF55785">
    <property type="entry name" value="PYP-like sensor domain (PAS domain)"/>
    <property type="match status" value="1"/>
</dbReference>
<dbReference type="PANTHER" id="PTHR43065:SF10">
    <property type="entry name" value="PEROXIDE STRESS-ACTIVATED HISTIDINE KINASE MAK3"/>
    <property type="match status" value="1"/>
</dbReference>
<organism evidence="14 15">
    <name type="scientific">Candidatus Thiopontia autotrophica</name>
    <dbReference type="NCBI Taxonomy" id="2841688"/>
    <lineage>
        <taxon>Bacteria</taxon>
        <taxon>Pseudomonadati</taxon>
        <taxon>Pseudomonadota</taxon>
        <taxon>Gammaproteobacteria</taxon>
        <taxon>Candidatus Thiopontia</taxon>
    </lineage>
</organism>
<dbReference type="Pfam" id="PF02518">
    <property type="entry name" value="HATPase_c"/>
    <property type="match status" value="1"/>
</dbReference>
<dbReference type="InterPro" id="IPR004358">
    <property type="entry name" value="Sig_transdc_His_kin-like_C"/>
</dbReference>
<evidence type="ECO:0000256" key="1">
    <source>
        <dbReference type="ARBA" id="ARBA00000085"/>
    </source>
</evidence>
<dbReference type="InterPro" id="IPR017232">
    <property type="entry name" value="NtrY"/>
</dbReference>
<dbReference type="PRINTS" id="PR00344">
    <property type="entry name" value="BCTRLSENSOR"/>
</dbReference>
<comment type="subcellular location">
    <subcellularLocation>
        <location evidence="2">Membrane</location>
    </subcellularLocation>
</comment>
<keyword evidence="11" id="KW-0812">Transmembrane</keyword>
<feature type="transmembrane region" description="Helical" evidence="11">
    <location>
        <begin position="68"/>
        <end position="92"/>
    </location>
</feature>
<protein>
    <recommendedName>
        <fullName evidence="3">histidine kinase</fullName>
        <ecNumber evidence="3">2.7.13.3</ecNumber>
    </recommendedName>
</protein>
<keyword evidence="11" id="KW-1133">Transmembrane helix</keyword>
<dbReference type="SMART" id="SM00304">
    <property type="entry name" value="HAMP"/>
    <property type="match status" value="1"/>
</dbReference>
<dbReference type="PROSITE" id="PS50885">
    <property type="entry name" value="HAMP"/>
    <property type="match status" value="1"/>
</dbReference>
<dbReference type="InterPro" id="IPR035965">
    <property type="entry name" value="PAS-like_dom_sf"/>
</dbReference>
<keyword evidence="11" id="KW-0472">Membrane</keyword>
<dbReference type="PROSITE" id="PS50109">
    <property type="entry name" value="HIS_KIN"/>
    <property type="match status" value="1"/>
</dbReference>
<evidence type="ECO:0000256" key="5">
    <source>
        <dbReference type="ARBA" id="ARBA00022679"/>
    </source>
</evidence>
<keyword evidence="5" id="KW-0808">Transferase</keyword>
<dbReference type="SMART" id="SM00387">
    <property type="entry name" value="HATPase_c"/>
    <property type="match status" value="1"/>
</dbReference>
<dbReference type="SMART" id="SM00388">
    <property type="entry name" value="HisKA"/>
    <property type="match status" value="1"/>
</dbReference>
<sequence length="756" mass="83825">MSLQSMSGPLSEKQPDKLLPSDSRQRGKFRRAISTTLAVTGTITTGIAFVLLAVAIHNPDTLGDLFPHIVVTSTIGLTILFSNISLNLYRLIRRLSAGESGAKLHFRFVGIFVSLALIPILIISLFTTQILRQQDSGEHEIMNALDGSRALYKTALNERKKRIIENLYQLGSTISNTPQSMVDILLEDAMEDSKAMEFALYDFSGNQLSISSLLSEPGLVPTPLDPLIVNQIKQGLDYHKVQGHEDLGQILHLVIPVHNYYSEGGESRILSTYFTIPKQLESGQEKINDAVMRNKKRLYLERQRGTVHNIAFIMILLLSLLSALWFAFYSTRRLTAPISELAKGTQDVASGIYNKPISHVSHDDLGFLVQSFNDMMLNLEHTHKSLYRSQQLIEHQNARLEGILSHLSSGVLVLDSQRRLERINSAACQILDSKIINTSGIPIGVIAQHYPLVSPLVNALTDHIQAGEKEWSVSLEITTSRGVRSLFCRGSCLIENEQLRGFVIVFDDVTDLVSAQKNAAWSEVARRLAHEIKNPLTPIQLSADRLRHKYLKQMGEEDGAVLDRATTTIVQQVSTLKKMVQAFSDYARVPKLQITTVSPSSLLNGVVDLYCAQYPDHITLQIEGELLDVEGDADRLRQILNNMIKNGLESSGTEKAAHVTVTAKMADQGTTKTLQIKICDNGRGIDEAMRSQIFDPYATTKPKGTGLGLAIVKRIVEEHNGQIKLLDSDLGSCFELSLPIHHKSANRHLQPDGEQG</sequence>
<keyword evidence="4" id="KW-0597">Phosphoprotein</keyword>
<evidence type="ECO:0000259" key="13">
    <source>
        <dbReference type="PROSITE" id="PS50885"/>
    </source>
</evidence>
<evidence type="ECO:0000256" key="2">
    <source>
        <dbReference type="ARBA" id="ARBA00004370"/>
    </source>
</evidence>
<evidence type="ECO:0000256" key="9">
    <source>
        <dbReference type="ARBA" id="ARBA00023012"/>
    </source>
</evidence>
<keyword evidence="9" id="KW-0902">Two-component regulatory system</keyword>
<comment type="catalytic activity">
    <reaction evidence="1">
        <text>ATP + protein L-histidine = ADP + protein N-phospho-L-histidine.</text>
        <dbReference type="EC" id="2.7.13.3"/>
    </reaction>
</comment>
<dbReference type="PANTHER" id="PTHR43065">
    <property type="entry name" value="SENSOR HISTIDINE KINASE"/>
    <property type="match status" value="1"/>
</dbReference>
<dbReference type="Gene3D" id="3.30.565.10">
    <property type="entry name" value="Histidine kinase-like ATPase, C-terminal domain"/>
    <property type="match status" value="1"/>
</dbReference>
<dbReference type="InterPro" id="IPR003661">
    <property type="entry name" value="HisK_dim/P_dom"/>
</dbReference>
<dbReference type="CDD" id="cd06225">
    <property type="entry name" value="HAMP"/>
    <property type="match status" value="1"/>
</dbReference>
<feature type="region of interest" description="Disordered" evidence="10">
    <location>
        <begin position="1"/>
        <end position="27"/>
    </location>
</feature>
<accession>A0A8J6PAH1</accession>
<dbReference type="GO" id="GO:0000155">
    <property type="term" value="F:phosphorelay sensor kinase activity"/>
    <property type="evidence" value="ECO:0007669"/>
    <property type="project" value="InterPro"/>
</dbReference>
<feature type="transmembrane region" description="Helical" evidence="11">
    <location>
        <begin position="104"/>
        <end position="126"/>
    </location>
</feature>
<evidence type="ECO:0000256" key="11">
    <source>
        <dbReference type="SAM" id="Phobius"/>
    </source>
</evidence>
<dbReference type="Pfam" id="PF00512">
    <property type="entry name" value="HisKA"/>
    <property type="match status" value="1"/>
</dbReference>
<evidence type="ECO:0000313" key="15">
    <source>
        <dbReference type="Proteomes" id="UP000654401"/>
    </source>
</evidence>
<dbReference type="Proteomes" id="UP000654401">
    <property type="component" value="Unassembled WGS sequence"/>
</dbReference>
<keyword evidence="6" id="KW-0547">Nucleotide-binding</keyword>
<keyword evidence="7" id="KW-0418">Kinase</keyword>
<dbReference type="SUPFAM" id="SSF47384">
    <property type="entry name" value="Homodimeric domain of signal transducing histidine kinase"/>
    <property type="match status" value="1"/>
</dbReference>
<reference evidence="14 15" key="1">
    <citation type="submission" date="2020-08" db="EMBL/GenBank/DDBJ databases">
        <title>Bridging the membrane lipid divide: bacteria of the FCB group superphylum have the potential to synthesize archaeal ether lipids.</title>
        <authorList>
            <person name="Villanueva L."/>
            <person name="Von Meijenfeldt F.A.B."/>
            <person name="Westbye A.B."/>
            <person name="Yadav S."/>
            <person name="Hopmans E.C."/>
            <person name="Dutilh B.E."/>
            <person name="Sinninghe Damste J.S."/>
        </authorList>
    </citation>
    <scope>NUCLEOTIDE SEQUENCE [LARGE SCALE GENOMIC DNA]</scope>
    <source>
        <strain evidence="14">NIOZ-UU100</strain>
    </source>
</reference>
<dbReference type="Gene3D" id="6.10.340.10">
    <property type="match status" value="1"/>
</dbReference>
<dbReference type="InterPro" id="IPR005467">
    <property type="entry name" value="His_kinase_dom"/>
</dbReference>
<dbReference type="AlphaFoldDB" id="A0A8J6PAH1"/>
<dbReference type="GO" id="GO:0016020">
    <property type="term" value="C:membrane"/>
    <property type="evidence" value="ECO:0007669"/>
    <property type="project" value="UniProtKB-SubCell"/>
</dbReference>
<evidence type="ECO:0000256" key="6">
    <source>
        <dbReference type="ARBA" id="ARBA00022741"/>
    </source>
</evidence>